<dbReference type="Pfam" id="PF00098">
    <property type="entry name" value="zf-CCHC"/>
    <property type="match status" value="1"/>
</dbReference>
<keyword evidence="1" id="KW-0863">Zinc-finger</keyword>
<dbReference type="InterPro" id="IPR036875">
    <property type="entry name" value="Znf_CCHC_sf"/>
</dbReference>
<dbReference type="PROSITE" id="PS50158">
    <property type="entry name" value="ZF_CCHC"/>
    <property type="match status" value="1"/>
</dbReference>
<dbReference type="Proteomes" id="UP000187429">
    <property type="component" value="Unassembled WGS sequence"/>
</dbReference>
<keyword evidence="1" id="KW-0862">Zinc</keyword>
<evidence type="ECO:0000259" key="3">
    <source>
        <dbReference type="PROSITE" id="PS50158"/>
    </source>
</evidence>
<evidence type="ECO:0000256" key="2">
    <source>
        <dbReference type="SAM" id="MobiDB-lite"/>
    </source>
</evidence>
<protein>
    <recommendedName>
        <fullName evidence="3">CCHC-type domain-containing protein</fullName>
    </recommendedName>
</protein>
<dbReference type="SMART" id="SM00343">
    <property type="entry name" value="ZnF_C2HC"/>
    <property type="match status" value="1"/>
</dbReference>
<dbReference type="Gene3D" id="4.10.60.10">
    <property type="entry name" value="Zinc finger, CCHC-type"/>
    <property type="match status" value="1"/>
</dbReference>
<dbReference type="EMBL" id="LSSM01000814">
    <property type="protein sequence ID" value="OMJ27826.1"/>
    <property type="molecule type" value="Genomic_DNA"/>
</dbReference>
<proteinExistence type="predicted"/>
<evidence type="ECO:0000313" key="5">
    <source>
        <dbReference type="Proteomes" id="UP000187429"/>
    </source>
</evidence>
<dbReference type="GO" id="GO:0003676">
    <property type="term" value="F:nucleic acid binding"/>
    <property type="evidence" value="ECO:0007669"/>
    <property type="project" value="InterPro"/>
</dbReference>
<comment type="caution">
    <text evidence="4">The sequence shown here is derived from an EMBL/GenBank/DDBJ whole genome shotgun (WGS) entry which is preliminary data.</text>
</comment>
<accession>A0A1R1YM65</accession>
<feature type="region of interest" description="Disordered" evidence="2">
    <location>
        <begin position="260"/>
        <end position="293"/>
    </location>
</feature>
<dbReference type="Gene3D" id="2.40.70.10">
    <property type="entry name" value="Acid Proteases"/>
    <property type="match status" value="1"/>
</dbReference>
<reference evidence="5" key="1">
    <citation type="submission" date="2017-01" db="EMBL/GenBank/DDBJ databases">
        <authorList>
            <person name="Wang Y."/>
            <person name="White M."/>
            <person name="Kvist S."/>
            <person name="Moncalvo J.-M."/>
        </authorList>
    </citation>
    <scope>NUCLEOTIDE SEQUENCE [LARGE SCALE GENOMIC DNA]</scope>
    <source>
        <strain evidence="5">ID-206-W2</strain>
    </source>
</reference>
<dbReference type="AlphaFoldDB" id="A0A1R1YM65"/>
<organism evidence="4 5">
    <name type="scientific">Smittium culicis</name>
    <dbReference type="NCBI Taxonomy" id="133412"/>
    <lineage>
        <taxon>Eukaryota</taxon>
        <taxon>Fungi</taxon>
        <taxon>Fungi incertae sedis</taxon>
        <taxon>Zoopagomycota</taxon>
        <taxon>Kickxellomycotina</taxon>
        <taxon>Harpellomycetes</taxon>
        <taxon>Harpellales</taxon>
        <taxon>Legeriomycetaceae</taxon>
        <taxon>Smittium</taxon>
    </lineage>
</organism>
<feature type="domain" description="CCHC-type" evidence="3">
    <location>
        <begin position="248"/>
        <end position="264"/>
    </location>
</feature>
<dbReference type="GO" id="GO:0008270">
    <property type="term" value="F:zinc ion binding"/>
    <property type="evidence" value="ECO:0007669"/>
    <property type="project" value="UniProtKB-KW"/>
</dbReference>
<keyword evidence="1" id="KW-0479">Metal-binding</keyword>
<sequence>MENKKLALSEPLKENEIESEVDFSGLPDRFSGKPESISVDVWIFTFKNICKIKKWNEETSMEVFKVWVKGDAAEWVLQQETSGKDSEKRSLDQWFLEMKNKFSRRFTEKKQLTNSIRPLVSLIPKKGEGIREFNFRFMETLDLIIPEISHPATVKSIYSEAIISIDSELSWILSNEQDYKEWSIEKLLKEANILYLKRKKYASEPTEKIPVTQAKSEDDNSLAELTKQFSRIALLLEEKKKKEEIVVRCYSCNSVGHVSTNCPNRNNSYRGTQKNNYSQKEQSPLNNPSGVNNQKYDSKDVMLFEKVEDRNLLVAHKRMRIDNLLDDSTSNDNHKIKKTTKKKNITIKKTKKKSKVSKASEWSKKVLEIPVPLSLKDYLIGKPKAVNELIIGLKEINKKKRIKKPIFLISSECNTRREPINSGNTYNGGSAYIMVKIGKISIPLFIDSGASCCIITLELLNKLGFSIGDGKHLGQIKQVDGPKIHILGSKKMRCLNNFREGRLPISKKHRRL</sequence>
<dbReference type="InterPro" id="IPR001878">
    <property type="entry name" value="Znf_CCHC"/>
</dbReference>
<evidence type="ECO:0000256" key="1">
    <source>
        <dbReference type="PROSITE-ProRule" id="PRU00047"/>
    </source>
</evidence>
<dbReference type="SUPFAM" id="SSF57756">
    <property type="entry name" value="Retrovirus zinc finger-like domains"/>
    <property type="match status" value="1"/>
</dbReference>
<evidence type="ECO:0000313" key="4">
    <source>
        <dbReference type="EMBL" id="OMJ27826.1"/>
    </source>
</evidence>
<gene>
    <name evidence="4" type="ORF">AYI69_g2719</name>
</gene>
<dbReference type="InterPro" id="IPR021109">
    <property type="entry name" value="Peptidase_aspartic_dom_sf"/>
</dbReference>
<keyword evidence="5" id="KW-1185">Reference proteome</keyword>
<name>A0A1R1YM65_9FUNG</name>